<dbReference type="AlphaFoldDB" id="A0A2I0AJI8"/>
<dbReference type="PANTHER" id="PTHR47377">
    <property type="entry name" value="RHODANESE-LIKE DOMAIN-CONTAINING PROTEIN 4, CHLOROPLASTIC"/>
    <property type="match status" value="1"/>
</dbReference>
<dbReference type="Proteomes" id="UP000236161">
    <property type="component" value="Unassembled WGS sequence"/>
</dbReference>
<dbReference type="Gene3D" id="3.40.250.10">
    <property type="entry name" value="Rhodanese-like domain"/>
    <property type="match status" value="1"/>
</dbReference>
<dbReference type="PANTHER" id="PTHR47377:SF1">
    <property type="entry name" value="RHODANESE-LIKE DOMAIN-CONTAINING PROTEIN 4, CHLOROPLASTIC"/>
    <property type="match status" value="1"/>
</dbReference>
<reference evidence="1 2" key="1">
    <citation type="journal article" date="2017" name="Nature">
        <title>The Apostasia genome and the evolution of orchids.</title>
        <authorList>
            <person name="Zhang G.Q."/>
            <person name="Liu K.W."/>
            <person name="Li Z."/>
            <person name="Lohaus R."/>
            <person name="Hsiao Y.Y."/>
            <person name="Niu S.C."/>
            <person name="Wang J.Y."/>
            <person name="Lin Y.C."/>
            <person name="Xu Q."/>
            <person name="Chen L.J."/>
            <person name="Yoshida K."/>
            <person name="Fujiwara S."/>
            <person name="Wang Z.W."/>
            <person name="Zhang Y.Q."/>
            <person name="Mitsuda N."/>
            <person name="Wang M."/>
            <person name="Liu G.H."/>
            <person name="Pecoraro L."/>
            <person name="Huang H.X."/>
            <person name="Xiao X.J."/>
            <person name="Lin M."/>
            <person name="Wu X.Y."/>
            <person name="Wu W.L."/>
            <person name="Chen Y.Y."/>
            <person name="Chang S.B."/>
            <person name="Sakamoto S."/>
            <person name="Ohme-Takagi M."/>
            <person name="Yagi M."/>
            <person name="Zeng S.J."/>
            <person name="Shen C.Y."/>
            <person name="Yeh C.M."/>
            <person name="Luo Y.B."/>
            <person name="Tsai W.C."/>
            <person name="Van de Peer Y."/>
            <person name="Liu Z.J."/>
        </authorList>
    </citation>
    <scope>NUCLEOTIDE SEQUENCE [LARGE SCALE GENOMIC DNA]</scope>
    <source>
        <strain evidence="2">cv. Shenzhen</strain>
        <tissue evidence="1">Stem</tissue>
    </source>
</reference>
<evidence type="ECO:0000313" key="1">
    <source>
        <dbReference type="EMBL" id="PKA55701.1"/>
    </source>
</evidence>
<dbReference type="STRING" id="1088818.A0A2I0AJI8"/>
<keyword evidence="2" id="KW-1185">Reference proteome</keyword>
<proteinExistence type="predicted"/>
<dbReference type="OrthoDB" id="1927399at2759"/>
<sequence>MLNQVSSYNSLTSHRIARSTSSSSFTPTIENQLNLLLKFLKISRIPSHSHTPKNNAMEVLNAACLASVSLPKISATTAKGHEARRLLLPSAPLKPCASVLRGIGEGMVAFSSAFSVASFAGALTYEEAVRKVVGFSQDLDLAEFFDRVLKYGSENPLIIGGGVAVVAVPLVLSLILSKAKPWGVESAKRAYAKLAQDADAQLLDIREGREVKEAGSPDLRELKNAAVAIPYRREDKPAFLKKLALKFKDPGNTVLFVFDKFDKLGLGPLLEGSYPHKLVCFLGYTFENVLVEARFDGNSELVAELATTNGFKAAFAIKDGAEGARGWKNSGLPWLPPKKTLSLDFGELRDSLSSSLGDTSVSVPVAIGVAAATGLGLFAFTEVETLLQLLGSAAIFQLITKKLLFAEDRKVTLQQVDEFLNTKVAPKELVDEIKTIGKALLPSASSSQLRLPVPSDDISETSPIITSEQSHSSVVKSEAESKEDAATEANLAVNSVPRSELEKTVLISGPRPLSPYPYVLFYPSSLCFSYGWQ</sequence>
<dbReference type="InterPro" id="IPR044240">
    <property type="entry name" value="STR4-like"/>
</dbReference>
<gene>
    <name evidence="1" type="primary">STR4</name>
    <name evidence="1" type="ORF">AXF42_Ash011993</name>
</gene>
<name>A0A2I0AJI8_9ASPA</name>
<protein>
    <submittedName>
        <fullName evidence="1">Rhodanese-like domain-containing protein 4, chloroplastic</fullName>
    </submittedName>
</protein>
<dbReference type="InterPro" id="IPR036873">
    <property type="entry name" value="Rhodanese-like_dom_sf"/>
</dbReference>
<dbReference type="EMBL" id="KZ451978">
    <property type="protein sequence ID" value="PKA55701.1"/>
    <property type="molecule type" value="Genomic_DNA"/>
</dbReference>
<evidence type="ECO:0000313" key="2">
    <source>
        <dbReference type="Proteomes" id="UP000236161"/>
    </source>
</evidence>
<accession>A0A2I0AJI8</accession>
<organism evidence="1 2">
    <name type="scientific">Apostasia shenzhenica</name>
    <dbReference type="NCBI Taxonomy" id="1088818"/>
    <lineage>
        <taxon>Eukaryota</taxon>
        <taxon>Viridiplantae</taxon>
        <taxon>Streptophyta</taxon>
        <taxon>Embryophyta</taxon>
        <taxon>Tracheophyta</taxon>
        <taxon>Spermatophyta</taxon>
        <taxon>Magnoliopsida</taxon>
        <taxon>Liliopsida</taxon>
        <taxon>Asparagales</taxon>
        <taxon>Orchidaceae</taxon>
        <taxon>Apostasioideae</taxon>
        <taxon>Apostasia</taxon>
    </lineage>
</organism>